<comment type="caution">
    <text evidence="2">The sequence shown here is derived from an EMBL/GenBank/DDBJ whole genome shotgun (WGS) entry which is preliminary data.</text>
</comment>
<gene>
    <name evidence="2" type="ORF">DUNSADRAFT_9284</name>
</gene>
<keyword evidence="3" id="KW-1185">Reference proteome</keyword>
<keyword evidence="1" id="KW-0812">Transmembrane</keyword>
<protein>
    <submittedName>
        <fullName evidence="2">Uncharacterized protein</fullName>
    </submittedName>
</protein>
<keyword evidence="1" id="KW-0472">Membrane</keyword>
<dbReference type="Proteomes" id="UP000815325">
    <property type="component" value="Unassembled WGS sequence"/>
</dbReference>
<reference evidence="2" key="1">
    <citation type="submission" date="2017-08" db="EMBL/GenBank/DDBJ databases">
        <authorList>
            <person name="Polle J.E."/>
            <person name="Barry K."/>
            <person name="Cushman J."/>
            <person name="Schmutz J."/>
            <person name="Tran D."/>
            <person name="Hathwaick L.T."/>
            <person name="Yim W.C."/>
            <person name="Jenkins J."/>
            <person name="Mckie-Krisberg Z.M."/>
            <person name="Prochnik S."/>
            <person name="Lindquist E."/>
            <person name="Dockter R.B."/>
            <person name="Adam C."/>
            <person name="Molina H."/>
            <person name="Bunkerborg J."/>
            <person name="Jin E."/>
            <person name="Buchheim M."/>
            <person name="Magnuson J."/>
        </authorList>
    </citation>
    <scope>NUCLEOTIDE SEQUENCE</scope>
    <source>
        <strain evidence="2">CCAP 19/18</strain>
    </source>
</reference>
<keyword evidence="1" id="KW-1133">Transmembrane helix</keyword>
<organism evidence="2 3">
    <name type="scientific">Dunaliella salina</name>
    <name type="common">Green alga</name>
    <name type="synonym">Protococcus salinus</name>
    <dbReference type="NCBI Taxonomy" id="3046"/>
    <lineage>
        <taxon>Eukaryota</taxon>
        <taxon>Viridiplantae</taxon>
        <taxon>Chlorophyta</taxon>
        <taxon>core chlorophytes</taxon>
        <taxon>Chlorophyceae</taxon>
        <taxon>CS clade</taxon>
        <taxon>Chlamydomonadales</taxon>
        <taxon>Dunaliellaceae</taxon>
        <taxon>Dunaliella</taxon>
    </lineage>
</organism>
<evidence type="ECO:0000256" key="1">
    <source>
        <dbReference type="SAM" id="Phobius"/>
    </source>
</evidence>
<feature type="transmembrane region" description="Helical" evidence="1">
    <location>
        <begin position="111"/>
        <end position="130"/>
    </location>
</feature>
<name>A0ABQ7GHT5_DUNSA</name>
<evidence type="ECO:0000313" key="2">
    <source>
        <dbReference type="EMBL" id="KAF5834165.1"/>
    </source>
</evidence>
<dbReference type="EMBL" id="MU069772">
    <property type="protein sequence ID" value="KAF5834165.1"/>
    <property type="molecule type" value="Genomic_DNA"/>
</dbReference>
<proteinExistence type="predicted"/>
<evidence type="ECO:0000313" key="3">
    <source>
        <dbReference type="Proteomes" id="UP000815325"/>
    </source>
</evidence>
<accession>A0ABQ7GHT5</accession>
<sequence length="179" mass="20095">MVCANSACLLAPTKKSLGSLATTLRQSYACQAFLSQGSIPRSAAGTLAYQVPSNQLYTFFRENQRVRGQALKSSSVYVLGFYNSDLQRNFPFDYRLTLSVPQQEDGDLHPYMSVVIGVIAAIVLCLFFTLSRRVFLRHSMFSQMRTRMGVREFVLPENDFGDELFDAGAPRRRCGWGLP</sequence>